<dbReference type="GO" id="GO:0016831">
    <property type="term" value="F:carboxy-lyase activity"/>
    <property type="evidence" value="ECO:0007669"/>
    <property type="project" value="InterPro"/>
</dbReference>
<feature type="domain" description="Amidohydrolase-related" evidence="2">
    <location>
        <begin position="29"/>
        <end position="282"/>
    </location>
</feature>
<dbReference type="Proteomes" id="UP000004459">
    <property type="component" value="Unassembled WGS sequence"/>
</dbReference>
<dbReference type="PANTHER" id="PTHR21240">
    <property type="entry name" value="2-AMINO-3-CARBOXYLMUCONATE-6-SEMIALDEHYDE DECARBOXYLASE"/>
    <property type="match status" value="1"/>
</dbReference>
<dbReference type="PATRIC" id="fig|411475.3.peg.816"/>
<dbReference type="STRING" id="292800.A4U99_00775"/>
<keyword evidence="1" id="KW-0456">Lyase</keyword>
<dbReference type="EMBL" id="AGCK01000062">
    <property type="protein sequence ID" value="EHM53598.1"/>
    <property type="molecule type" value="Genomic_DNA"/>
</dbReference>
<protein>
    <submittedName>
        <fullName evidence="3">Amidohydrolase family protein</fullName>
    </submittedName>
</protein>
<dbReference type="AlphaFoldDB" id="G9YN70"/>
<keyword evidence="3" id="KW-0378">Hydrolase</keyword>
<dbReference type="GO" id="GO:0016787">
    <property type="term" value="F:hydrolase activity"/>
    <property type="evidence" value="ECO:0007669"/>
    <property type="project" value="UniProtKB-KW"/>
</dbReference>
<accession>G9YN70</accession>
<dbReference type="PANTHER" id="PTHR21240:SF19">
    <property type="entry name" value="CATALYTIC_ HYDROLASE"/>
    <property type="match status" value="1"/>
</dbReference>
<dbReference type="Gene3D" id="3.20.20.140">
    <property type="entry name" value="Metal-dependent hydrolases"/>
    <property type="match status" value="1"/>
</dbReference>
<evidence type="ECO:0000313" key="4">
    <source>
        <dbReference type="Proteomes" id="UP000004459"/>
    </source>
</evidence>
<sequence>MIFMDIIDFRYRPPYGSYRETIMYRDLERARRCSEAFGMTQSPAVAARDMEASLTEMDRAGIGMAVLAGRKVLPHIGIVDNQDIVDLIHAYPGRFTGMAGVDPSDGPEAMEELERYVVGEGLRGIVMEPGLTKTPMFVEDERIFPLYERCQALGVPVMLMVGSNCGPDIEYSKPEHAERVAKAFPKLNIILSHGGWPWVTEAIHVAYRYKNVYLLPDLYQFNGPGSGEYLAAANYILRDQMLFGSAYPYVSLREAVDYFLEGRLRPEAQPAFLAGNARRILELERV</sequence>
<evidence type="ECO:0000313" key="3">
    <source>
        <dbReference type="EMBL" id="EHM53598.1"/>
    </source>
</evidence>
<dbReference type="SUPFAM" id="SSF51556">
    <property type="entry name" value="Metallo-dependent hydrolases"/>
    <property type="match status" value="1"/>
</dbReference>
<dbReference type="InterPro" id="IPR006680">
    <property type="entry name" value="Amidohydro-rel"/>
</dbReference>
<organism evidence="3 4">
    <name type="scientific">Flavonifractor plautii ATCC 29863</name>
    <dbReference type="NCBI Taxonomy" id="411475"/>
    <lineage>
        <taxon>Bacteria</taxon>
        <taxon>Bacillati</taxon>
        <taxon>Bacillota</taxon>
        <taxon>Clostridia</taxon>
        <taxon>Eubacteriales</taxon>
        <taxon>Oscillospiraceae</taxon>
        <taxon>Flavonifractor</taxon>
    </lineage>
</organism>
<evidence type="ECO:0000256" key="1">
    <source>
        <dbReference type="ARBA" id="ARBA00023239"/>
    </source>
</evidence>
<dbReference type="Pfam" id="PF04909">
    <property type="entry name" value="Amidohydro_2"/>
    <property type="match status" value="1"/>
</dbReference>
<gene>
    <name evidence="3" type="ORF">HMPREF0372_00942</name>
</gene>
<dbReference type="InterPro" id="IPR032465">
    <property type="entry name" value="ACMSD"/>
</dbReference>
<name>G9YN70_FLAPL</name>
<evidence type="ECO:0000259" key="2">
    <source>
        <dbReference type="Pfam" id="PF04909"/>
    </source>
</evidence>
<dbReference type="HOGENOM" id="CLU_044590_4_3_9"/>
<dbReference type="InterPro" id="IPR032466">
    <property type="entry name" value="Metal_Hydrolase"/>
</dbReference>
<comment type="caution">
    <text evidence="3">The sequence shown here is derived from an EMBL/GenBank/DDBJ whole genome shotgun (WGS) entry which is preliminary data.</text>
</comment>
<reference evidence="3 4" key="1">
    <citation type="submission" date="2011-08" db="EMBL/GenBank/DDBJ databases">
        <authorList>
            <person name="Weinstock G."/>
            <person name="Sodergren E."/>
            <person name="Clifton S."/>
            <person name="Fulton L."/>
            <person name="Fulton B."/>
            <person name="Courtney L."/>
            <person name="Fronick C."/>
            <person name="Harrison M."/>
            <person name="Strong C."/>
            <person name="Farmer C."/>
            <person name="Delahaunty K."/>
            <person name="Markovic C."/>
            <person name="Hall O."/>
            <person name="Minx P."/>
            <person name="Tomlinson C."/>
            <person name="Mitreva M."/>
            <person name="Hou S."/>
            <person name="Chen J."/>
            <person name="Wollam A."/>
            <person name="Pepin K.H."/>
            <person name="Johnson M."/>
            <person name="Bhonagiri V."/>
            <person name="Zhang X."/>
            <person name="Suruliraj S."/>
            <person name="Warren W."/>
            <person name="Chinwalla A."/>
            <person name="Mardis E.R."/>
            <person name="Wilson R.K."/>
        </authorList>
    </citation>
    <scope>NUCLEOTIDE SEQUENCE [LARGE SCALE GENOMIC DNA]</scope>
    <source>
        <strain evidence="3 4">ATCC 29863</strain>
    </source>
</reference>
<proteinExistence type="predicted"/>